<evidence type="ECO:0000313" key="4">
    <source>
        <dbReference type="Proteomes" id="UP001221558"/>
    </source>
</evidence>
<evidence type="ECO:0000256" key="2">
    <source>
        <dbReference type="SAM" id="SignalP"/>
    </source>
</evidence>
<feature type="chain" id="PRO_5046487431" evidence="2">
    <location>
        <begin position="23"/>
        <end position="152"/>
    </location>
</feature>
<dbReference type="EMBL" id="CP117880">
    <property type="protein sequence ID" value="WDF70633.1"/>
    <property type="molecule type" value="Genomic_DNA"/>
</dbReference>
<proteinExistence type="predicted"/>
<feature type="signal peptide" evidence="2">
    <location>
        <begin position="1"/>
        <end position="22"/>
    </location>
</feature>
<sequence>MKKIIYTVFALGLLAIAKPAAAQVNVNINIGSQPMWGPTGYDYARYYYMPEMNVYYDVVQRRYTYPRGNRWVTVRTLPASYRHVDMYRTYKVVLNQAHPWKNHRAVRKQYARYANNHSQRVLRDHRGHDRYEKKHHHKKGKHRDHRRRSHRD</sequence>
<accession>A0ABY7WQB8</accession>
<gene>
    <name evidence="3" type="ORF">PQ465_09710</name>
</gene>
<feature type="region of interest" description="Disordered" evidence="1">
    <location>
        <begin position="117"/>
        <end position="152"/>
    </location>
</feature>
<reference evidence="3 4" key="1">
    <citation type="submission" date="2023-02" db="EMBL/GenBank/DDBJ databases">
        <title>Genome sequence of Sphingobacterium sp. KACC 22765.</title>
        <authorList>
            <person name="Kim S."/>
            <person name="Heo J."/>
            <person name="Kwon S.-W."/>
        </authorList>
    </citation>
    <scope>NUCLEOTIDE SEQUENCE [LARGE SCALE GENOMIC DNA]</scope>
    <source>
        <strain evidence="3 4">KACC 22765</strain>
    </source>
</reference>
<feature type="compositionally biased region" description="Basic residues" evidence="1">
    <location>
        <begin position="133"/>
        <end position="152"/>
    </location>
</feature>
<name>A0ABY7WQB8_9SPHI</name>
<keyword evidence="2" id="KW-0732">Signal</keyword>
<dbReference type="RefSeq" id="WP_274269337.1">
    <property type="nucleotide sequence ID" value="NZ_CP117880.1"/>
</dbReference>
<protein>
    <submittedName>
        <fullName evidence="3">Uncharacterized protein</fullName>
    </submittedName>
</protein>
<keyword evidence="4" id="KW-1185">Reference proteome</keyword>
<dbReference type="Proteomes" id="UP001221558">
    <property type="component" value="Chromosome"/>
</dbReference>
<evidence type="ECO:0000256" key="1">
    <source>
        <dbReference type="SAM" id="MobiDB-lite"/>
    </source>
</evidence>
<organism evidence="3 4">
    <name type="scientific">Sphingobacterium oryzagri</name>
    <dbReference type="NCBI Taxonomy" id="3025669"/>
    <lineage>
        <taxon>Bacteria</taxon>
        <taxon>Pseudomonadati</taxon>
        <taxon>Bacteroidota</taxon>
        <taxon>Sphingobacteriia</taxon>
        <taxon>Sphingobacteriales</taxon>
        <taxon>Sphingobacteriaceae</taxon>
        <taxon>Sphingobacterium</taxon>
    </lineage>
</organism>
<feature type="compositionally biased region" description="Basic and acidic residues" evidence="1">
    <location>
        <begin position="121"/>
        <end position="132"/>
    </location>
</feature>
<evidence type="ECO:0000313" key="3">
    <source>
        <dbReference type="EMBL" id="WDF70633.1"/>
    </source>
</evidence>